<protein>
    <submittedName>
        <fullName evidence="2">N-acetyltransferase</fullName>
    </submittedName>
</protein>
<dbReference type="InterPro" id="IPR000182">
    <property type="entry name" value="GNAT_dom"/>
</dbReference>
<organism evidence="2 3">
    <name type="scientific">Cytobacillus horneckiae</name>
    <dbReference type="NCBI Taxonomy" id="549687"/>
    <lineage>
        <taxon>Bacteria</taxon>
        <taxon>Bacillati</taxon>
        <taxon>Bacillota</taxon>
        <taxon>Bacilli</taxon>
        <taxon>Bacillales</taxon>
        <taxon>Bacillaceae</taxon>
        <taxon>Cytobacillus</taxon>
    </lineage>
</organism>
<sequence length="180" mass="20800">MILVNVDDELVLRAIELQDSEKIFAIIDTSREYLREWLPWVDGTKNLKNSELFIEGCLKRIMENKGLTAVILYRNEIVGIAGFNEINWSNKTAYIGYWLDGAFQGMGIMSRVAKALTNYGLNQLGLNKIEIRAAVQNYKSRSIPERLSFKQEGIIRQAEWLYDHYADLVVYGMLAEEWNK</sequence>
<dbReference type="GO" id="GO:0005737">
    <property type="term" value="C:cytoplasm"/>
    <property type="evidence" value="ECO:0007669"/>
    <property type="project" value="TreeGrafter"/>
</dbReference>
<keyword evidence="3" id="KW-1185">Reference proteome</keyword>
<dbReference type="GO" id="GO:0008999">
    <property type="term" value="F:protein-N-terminal-alanine acetyltransferase activity"/>
    <property type="evidence" value="ECO:0007669"/>
    <property type="project" value="TreeGrafter"/>
</dbReference>
<dbReference type="PROSITE" id="PS51186">
    <property type="entry name" value="GNAT"/>
    <property type="match status" value="1"/>
</dbReference>
<dbReference type="EMBL" id="PISD01000033">
    <property type="protein sequence ID" value="PKG28036.1"/>
    <property type="molecule type" value="Genomic_DNA"/>
</dbReference>
<dbReference type="InterPro" id="IPR051908">
    <property type="entry name" value="Ribosomal_N-acetyltransferase"/>
</dbReference>
<gene>
    <name evidence="2" type="ORF">CWS20_15640</name>
</gene>
<dbReference type="Pfam" id="PF13302">
    <property type="entry name" value="Acetyltransf_3"/>
    <property type="match status" value="1"/>
</dbReference>
<accession>A0A2N0ZEU6</accession>
<dbReference type="PANTHER" id="PTHR43441:SF12">
    <property type="entry name" value="RIBOSOMAL N-ACETYLTRANSFERASE YDAF-RELATED"/>
    <property type="match status" value="1"/>
</dbReference>
<dbReference type="AlphaFoldDB" id="A0A2N0ZEU6"/>
<dbReference type="Proteomes" id="UP000233343">
    <property type="component" value="Unassembled WGS sequence"/>
</dbReference>
<dbReference type="RefSeq" id="WP_066194835.1">
    <property type="nucleotide sequence ID" value="NZ_JAMAUX010000001.1"/>
</dbReference>
<reference evidence="2 3" key="1">
    <citation type="journal article" date="2010" name="Int. J. Syst. Evol. Microbiol.">
        <title>Bacillus horneckiae sp. nov., isolated from a spacecraft-assembly clean room.</title>
        <authorList>
            <person name="Vaishampayan P."/>
            <person name="Probst A."/>
            <person name="Krishnamurthi S."/>
            <person name="Ghosh S."/>
            <person name="Osman S."/>
            <person name="McDowall A."/>
            <person name="Ruckmani A."/>
            <person name="Mayilraj S."/>
            <person name="Venkateswaran K."/>
        </authorList>
    </citation>
    <scope>NUCLEOTIDE SEQUENCE [LARGE SCALE GENOMIC DNA]</scope>
    <source>
        <strain evidence="3">1PO1SC</strain>
    </source>
</reference>
<keyword evidence="2" id="KW-0808">Transferase</keyword>
<evidence type="ECO:0000313" key="2">
    <source>
        <dbReference type="EMBL" id="PKG28036.1"/>
    </source>
</evidence>
<dbReference type="PANTHER" id="PTHR43441">
    <property type="entry name" value="RIBOSOMAL-PROTEIN-SERINE ACETYLTRANSFERASE"/>
    <property type="match status" value="1"/>
</dbReference>
<name>A0A2N0ZEU6_9BACI</name>
<evidence type="ECO:0000259" key="1">
    <source>
        <dbReference type="PROSITE" id="PS51186"/>
    </source>
</evidence>
<dbReference type="Gene3D" id="3.40.630.30">
    <property type="match status" value="1"/>
</dbReference>
<evidence type="ECO:0000313" key="3">
    <source>
        <dbReference type="Proteomes" id="UP000233343"/>
    </source>
</evidence>
<proteinExistence type="predicted"/>
<dbReference type="SUPFAM" id="SSF55729">
    <property type="entry name" value="Acyl-CoA N-acyltransferases (Nat)"/>
    <property type="match status" value="1"/>
</dbReference>
<dbReference type="InterPro" id="IPR016181">
    <property type="entry name" value="Acyl_CoA_acyltransferase"/>
</dbReference>
<comment type="caution">
    <text evidence="2">The sequence shown here is derived from an EMBL/GenBank/DDBJ whole genome shotgun (WGS) entry which is preliminary data.</text>
</comment>
<dbReference type="GO" id="GO:1990189">
    <property type="term" value="F:protein N-terminal-serine acetyltransferase activity"/>
    <property type="evidence" value="ECO:0007669"/>
    <property type="project" value="TreeGrafter"/>
</dbReference>
<feature type="domain" description="N-acetyltransferase" evidence="1">
    <location>
        <begin position="10"/>
        <end position="176"/>
    </location>
</feature>